<comment type="function">
    <text evidence="5">Modulates RecA activity.</text>
</comment>
<reference evidence="10" key="1">
    <citation type="submission" date="2018-12" db="EMBL/GenBank/DDBJ databases">
        <title>Tengunoibacter tsumagoiensis gen. nov., sp. nov., Dictyobacter kobayashii sp. nov., D. alpinus sp. nov., and D. joshuensis sp. nov. and description of Dictyobacteraceae fam. nov. within the order Ktedonobacterales isolated from Tengu-no-mugimeshi.</title>
        <authorList>
            <person name="Wang C.M."/>
            <person name="Zheng Y."/>
            <person name="Sakai Y."/>
            <person name="Toyoda A."/>
            <person name="Minakuchi Y."/>
            <person name="Abe K."/>
            <person name="Yokota A."/>
            <person name="Yabe S."/>
        </authorList>
    </citation>
    <scope>NUCLEOTIDE SEQUENCE [LARGE SCALE GENOMIC DNA]</scope>
    <source>
        <strain evidence="10">Uno3</strain>
    </source>
</reference>
<dbReference type="GO" id="GO:0006282">
    <property type="term" value="P:regulation of DNA repair"/>
    <property type="evidence" value="ECO:0007669"/>
    <property type="project" value="UniProtKB-UniRule"/>
</dbReference>
<evidence type="ECO:0000259" key="8">
    <source>
        <dbReference type="Pfam" id="PF21982"/>
    </source>
</evidence>
<dbReference type="Proteomes" id="UP000287352">
    <property type="component" value="Unassembled WGS sequence"/>
</dbReference>
<protein>
    <recommendedName>
        <fullName evidence="3 5">Regulatory protein RecX</fullName>
    </recommendedName>
</protein>
<feature type="domain" description="RecX third three-helical" evidence="7">
    <location>
        <begin position="153"/>
        <end position="201"/>
    </location>
</feature>
<comment type="subcellular location">
    <subcellularLocation>
        <location evidence="1 5">Cytoplasm</location>
    </subcellularLocation>
</comment>
<comment type="caution">
    <text evidence="9">The sequence shown here is derived from an EMBL/GenBank/DDBJ whole genome shotgun (WGS) entry which is preliminary data.</text>
</comment>
<evidence type="ECO:0000313" key="9">
    <source>
        <dbReference type="EMBL" id="GCE10788.1"/>
    </source>
</evidence>
<sequence>MRITSLQPQATNPDRINVFVDDQFLLGVSTLVVVNLGLKIGQELTNDQITQLQQEEARQQAVERALNYLSFRPRSREEVRRYLKRKETPPEIIDAVLVRLDALELINDQSFTEFWIDARERSSPKGAQAIKHELRQKGVKREVIDEMVTDEQDEELALRAAEKKAISLIRQPDIDYKTFYNRLGSFLQRRGFSYEIVKKVVKALWEELKQEPTEEE</sequence>
<evidence type="ECO:0000259" key="6">
    <source>
        <dbReference type="Pfam" id="PF02631"/>
    </source>
</evidence>
<feature type="domain" description="RecX first three-helical" evidence="8">
    <location>
        <begin position="61"/>
        <end position="100"/>
    </location>
</feature>
<keyword evidence="4 5" id="KW-0963">Cytoplasm</keyword>
<feature type="domain" description="RecX second three-helical" evidence="6">
    <location>
        <begin position="107"/>
        <end position="146"/>
    </location>
</feature>
<accession>A0A401ZV17</accession>
<dbReference type="HAMAP" id="MF_01114">
    <property type="entry name" value="RecX"/>
    <property type="match status" value="1"/>
</dbReference>
<evidence type="ECO:0000256" key="3">
    <source>
        <dbReference type="ARBA" id="ARBA00018111"/>
    </source>
</evidence>
<dbReference type="GO" id="GO:0005737">
    <property type="term" value="C:cytoplasm"/>
    <property type="evidence" value="ECO:0007669"/>
    <property type="project" value="UniProtKB-SubCell"/>
</dbReference>
<dbReference type="OrthoDB" id="5421057at2"/>
<dbReference type="InterPro" id="IPR053924">
    <property type="entry name" value="RecX_HTH_2nd"/>
</dbReference>
<dbReference type="InterPro" id="IPR053926">
    <property type="entry name" value="RecX_HTH_1st"/>
</dbReference>
<organism evidence="9 10">
    <name type="scientific">Tengunoibacter tsumagoiensis</name>
    <dbReference type="NCBI Taxonomy" id="2014871"/>
    <lineage>
        <taxon>Bacteria</taxon>
        <taxon>Bacillati</taxon>
        <taxon>Chloroflexota</taxon>
        <taxon>Ktedonobacteria</taxon>
        <taxon>Ktedonobacterales</taxon>
        <taxon>Dictyobacteraceae</taxon>
        <taxon>Tengunoibacter</taxon>
    </lineage>
</organism>
<dbReference type="Pfam" id="PF02631">
    <property type="entry name" value="RecX_HTH2"/>
    <property type="match status" value="1"/>
</dbReference>
<proteinExistence type="inferred from homology"/>
<dbReference type="Pfam" id="PF21981">
    <property type="entry name" value="RecX_HTH3"/>
    <property type="match status" value="1"/>
</dbReference>
<dbReference type="Pfam" id="PF21982">
    <property type="entry name" value="RecX_HTH1"/>
    <property type="match status" value="1"/>
</dbReference>
<dbReference type="RefSeq" id="WP_126578362.1">
    <property type="nucleotide sequence ID" value="NZ_BIFR01000001.1"/>
</dbReference>
<dbReference type="InterPro" id="IPR003783">
    <property type="entry name" value="Regulatory_RecX"/>
</dbReference>
<evidence type="ECO:0000256" key="5">
    <source>
        <dbReference type="HAMAP-Rule" id="MF_01114"/>
    </source>
</evidence>
<dbReference type="PANTHER" id="PTHR33602">
    <property type="entry name" value="REGULATORY PROTEIN RECX FAMILY PROTEIN"/>
    <property type="match status" value="1"/>
</dbReference>
<evidence type="ECO:0000313" key="10">
    <source>
        <dbReference type="Proteomes" id="UP000287352"/>
    </source>
</evidence>
<evidence type="ECO:0000259" key="7">
    <source>
        <dbReference type="Pfam" id="PF21981"/>
    </source>
</evidence>
<dbReference type="EMBL" id="BIFR01000001">
    <property type="protein sequence ID" value="GCE10788.1"/>
    <property type="molecule type" value="Genomic_DNA"/>
</dbReference>
<dbReference type="PANTHER" id="PTHR33602:SF1">
    <property type="entry name" value="REGULATORY PROTEIN RECX FAMILY PROTEIN"/>
    <property type="match status" value="1"/>
</dbReference>
<evidence type="ECO:0000256" key="4">
    <source>
        <dbReference type="ARBA" id="ARBA00022490"/>
    </source>
</evidence>
<evidence type="ECO:0000256" key="1">
    <source>
        <dbReference type="ARBA" id="ARBA00004496"/>
    </source>
</evidence>
<dbReference type="AlphaFoldDB" id="A0A401ZV17"/>
<gene>
    <name evidence="5 9" type="primary">recX</name>
    <name evidence="9" type="ORF">KTT_06470</name>
</gene>
<evidence type="ECO:0000256" key="2">
    <source>
        <dbReference type="ARBA" id="ARBA00009695"/>
    </source>
</evidence>
<dbReference type="InterPro" id="IPR053925">
    <property type="entry name" value="RecX_HTH_3rd"/>
</dbReference>
<dbReference type="InterPro" id="IPR036388">
    <property type="entry name" value="WH-like_DNA-bd_sf"/>
</dbReference>
<name>A0A401ZV17_9CHLR</name>
<dbReference type="Gene3D" id="1.10.10.10">
    <property type="entry name" value="Winged helix-like DNA-binding domain superfamily/Winged helix DNA-binding domain"/>
    <property type="match status" value="3"/>
</dbReference>
<comment type="similarity">
    <text evidence="2 5">Belongs to the RecX family.</text>
</comment>
<keyword evidence="10" id="KW-1185">Reference proteome</keyword>